<proteinExistence type="inferred from homology"/>
<sequence length="239" mass="26425">VETGTKIYTIADLSQVWVQLDAYESDLAWLRYGQQVEFTTETYPGEIFKGRITFINPVLDEDTRTVKVRVNVPNPDQKLKPGMFVRAQVRSQLAAGGQVFDASLIGKWISPMHPEIVKDGPGKCDICGMDLVPAEELGYPIPKRAPEAPLVIPSTAPLITGKRAVVYVRLPDREEPTFEGREVLLGQRAGDHYIVRHGLKEGELVVTAGNFKIDSALEIKARPSMMNPEGGAAVKEDER</sequence>
<keyword evidence="2" id="KW-0813">Transport</keyword>
<dbReference type="AlphaFoldDB" id="X0U7R6"/>
<dbReference type="InterPro" id="IPR045800">
    <property type="entry name" value="HMBD"/>
</dbReference>
<dbReference type="GO" id="GO:0030313">
    <property type="term" value="C:cell envelope"/>
    <property type="evidence" value="ECO:0007669"/>
    <property type="project" value="TreeGrafter"/>
</dbReference>
<comment type="caution">
    <text evidence="5">The sequence shown here is derived from an EMBL/GenBank/DDBJ whole genome shotgun (WGS) entry which is preliminary data.</text>
</comment>
<dbReference type="Gene3D" id="2.40.420.20">
    <property type="match status" value="1"/>
</dbReference>
<evidence type="ECO:0000259" key="4">
    <source>
        <dbReference type="Pfam" id="PF25954"/>
    </source>
</evidence>
<dbReference type="Pfam" id="PF25954">
    <property type="entry name" value="Beta-barrel_RND_2"/>
    <property type="match status" value="1"/>
</dbReference>
<evidence type="ECO:0000256" key="1">
    <source>
        <dbReference type="ARBA" id="ARBA00009477"/>
    </source>
</evidence>
<feature type="domain" description="Heavy metal binding" evidence="3">
    <location>
        <begin position="107"/>
        <end position="134"/>
    </location>
</feature>
<protein>
    <submittedName>
        <fullName evidence="5">Uncharacterized protein</fullName>
    </submittedName>
</protein>
<gene>
    <name evidence="5" type="ORF">S01H1_28320</name>
</gene>
<feature type="domain" description="CusB-like beta-barrel" evidence="4">
    <location>
        <begin position="15"/>
        <end position="92"/>
    </location>
</feature>
<dbReference type="GO" id="GO:0015679">
    <property type="term" value="P:plasma membrane copper ion transport"/>
    <property type="evidence" value="ECO:0007669"/>
    <property type="project" value="TreeGrafter"/>
</dbReference>
<dbReference type="FunFam" id="2.40.30.170:FF:000010">
    <property type="entry name" value="Efflux RND transporter periplasmic adaptor subunit"/>
    <property type="match status" value="1"/>
</dbReference>
<evidence type="ECO:0000256" key="2">
    <source>
        <dbReference type="ARBA" id="ARBA00022448"/>
    </source>
</evidence>
<dbReference type="GO" id="GO:0060003">
    <property type="term" value="P:copper ion export"/>
    <property type="evidence" value="ECO:0007669"/>
    <property type="project" value="TreeGrafter"/>
</dbReference>
<name>X0U7R6_9ZZZZ</name>
<evidence type="ECO:0000259" key="3">
    <source>
        <dbReference type="Pfam" id="PF19335"/>
    </source>
</evidence>
<evidence type="ECO:0000313" key="5">
    <source>
        <dbReference type="EMBL" id="GAF96407.1"/>
    </source>
</evidence>
<dbReference type="PANTHER" id="PTHR30097">
    <property type="entry name" value="CATION EFFLUX SYSTEM PROTEIN CUSB"/>
    <property type="match status" value="1"/>
</dbReference>
<dbReference type="GO" id="GO:0046872">
    <property type="term" value="F:metal ion binding"/>
    <property type="evidence" value="ECO:0007669"/>
    <property type="project" value="InterPro"/>
</dbReference>
<reference evidence="5" key="1">
    <citation type="journal article" date="2014" name="Front. Microbiol.">
        <title>High frequency of phylogenetically diverse reductive dehalogenase-homologous genes in deep subseafloor sedimentary metagenomes.</title>
        <authorList>
            <person name="Kawai M."/>
            <person name="Futagami T."/>
            <person name="Toyoda A."/>
            <person name="Takaki Y."/>
            <person name="Nishi S."/>
            <person name="Hori S."/>
            <person name="Arai W."/>
            <person name="Tsubouchi T."/>
            <person name="Morono Y."/>
            <person name="Uchiyama I."/>
            <person name="Ito T."/>
            <person name="Fujiyama A."/>
            <person name="Inagaki F."/>
            <person name="Takami H."/>
        </authorList>
    </citation>
    <scope>NUCLEOTIDE SEQUENCE</scope>
    <source>
        <strain evidence="5">Expedition CK06-06</strain>
    </source>
</reference>
<dbReference type="SUPFAM" id="SSF111369">
    <property type="entry name" value="HlyD-like secretion proteins"/>
    <property type="match status" value="1"/>
</dbReference>
<dbReference type="Gene3D" id="2.40.30.170">
    <property type="match status" value="1"/>
</dbReference>
<dbReference type="Pfam" id="PF19335">
    <property type="entry name" value="HMBD"/>
    <property type="match status" value="1"/>
</dbReference>
<dbReference type="EMBL" id="BARS01017304">
    <property type="protein sequence ID" value="GAF96407.1"/>
    <property type="molecule type" value="Genomic_DNA"/>
</dbReference>
<feature type="non-terminal residue" evidence="5">
    <location>
        <position position="1"/>
    </location>
</feature>
<dbReference type="InterPro" id="IPR051909">
    <property type="entry name" value="MFP_Cation_Efflux"/>
</dbReference>
<comment type="similarity">
    <text evidence="1">Belongs to the membrane fusion protein (MFP) (TC 8.A.1) family.</text>
</comment>
<accession>X0U7R6</accession>
<dbReference type="PANTHER" id="PTHR30097:SF15">
    <property type="entry name" value="CATION EFFLUX SYSTEM PROTEIN CUSB"/>
    <property type="match status" value="1"/>
</dbReference>
<dbReference type="InterPro" id="IPR058792">
    <property type="entry name" value="Beta-barrel_RND_2"/>
</dbReference>
<organism evidence="5">
    <name type="scientific">marine sediment metagenome</name>
    <dbReference type="NCBI Taxonomy" id="412755"/>
    <lineage>
        <taxon>unclassified sequences</taxon>
        <taxon>metagenomes</taxon>
        <taxon>ecological metagenomes</taxon>
    </lineage>
</organism>